<dbReference type="AlphaFoldDB" id="A0A9J6EFC3"/>
<dbReference type="GO" id="GO:0070403">
    <property type="term" value="F:NAD+ binding"/>
    <property type="evidence" value="ECO:0007669"/>
    <property type="project" value="InterPro"/>
</dbReference>
<dbReference type="InterPro" id="IPR036291">
    <property type="entry name" value="NAD(P)-bd_dom_sf"/>
</dbReference>
<dbReference type="Pfam" id="PF02737">
    <property type="entry name" value="3HCDH_N"/>
    <property type="match status" value="1"/>
</dbReference>
<accession>A0A9J6EFC3</accession>
<dbReference type="InterPro" id="IPR052242">
    <property type="entry name" value="Mito_3-hydroxyacyl-CoA_DH"/>
</dbReference>
<dbReference type="Proteomes" id="UP000821866">
    <property type="component" value="Chromosome 2"/>
</dbReference>
<dbReference type="InterPro" id="IPR006176">
    <property type="entry name" value="3-OHacyl-CoA_DH_NAD-bd"/>
</dbReference>
<dbReference type="EMBL" id="JABSTU010000004">
    <property type="protein sequence ID" value="KAH8032821.1"/>
    <property type="molecule type" value="Genomic_DNA"/>
</dbReference>
<evidence type="ECO:0000313" key="4">
    <source>
        <dbReference type="Proteomes" id="UP000821866"/>
    </source>
</evidence>
<dbReference type="VEuPathDB" id="VectorBase:LOC119161536"/>
<keyword evidence="1" id="KW-0520">NAD</keyword>
<dbReference type="Gene3D" id="3.40.50.720">
    <property type="entry name" value="NAD(P)-binding Rossmann-like Domain"/>
    <property type="match status" value="1"/>
</dbReference>
<reference evidence="3" key="1">
    <citation type="journal article" date="2020" name="Cell">
        <title>Large-Scale Comparative Analyses of Tick Genomes Elucidate Their Genetic Diversity and Vector Capacities.</title>
        <authorList>
            <consortium name="Tick Genome and Microbiome Consortium (TIGMIC)"/>
            <person name="Jia N."/>
            <person name="Wang J."/>
            <person name="Shi W."/>
            <person name="Du L."/>
            <person name="Sun Y."/>
            <person name="Zhan W."/>
            <person name="Jiang J.F."/>
            <person name="Wang Q."/>
            <person name="Zhang B."/>
            <person name="Ji P."/>
            <person name="Bell-Sakyi L."/>
            <person name="Cui X.M."/>
            <person name="Yuan T.T."/>
            <person name="Jiang B.G."/>
            <person name="Yang W.F."/>
            <person name="Lam T.T."/>
            <person name="Chang Q.C."/>
            <person name="Ding S.J."/>
            <person name="Wang X.J."/>
            <person name="Zhu J.G."/>
            <person name="Ruan X.D."/>
            <person name="Zhao L."/>
            <person name="Wei J.T."/>
            <person name="Ye R.Z."/>
            <person name="Que T.C."/>
            <person name="Du C.H."/>
            <person name="Zhou Y.H."/>
            <person name="Cheng J.X."/>
            <person name="Dai P.F."/>
            <person name="Guo W.B."/>
            <person name="Han X.H."/>
            <person name="Huang E.J."/>
            <person name="Li L.F."/>
            <person name="Wei W."/>
            <person name="Gao Y.C."/>
            <person name="Liu J.Z."/>
            <person name="Shao H.Z."/>
            <person name="Wang X."/>
            <person name="Wang C.C."/>
            <person name="Yang T.C."/>
            <person name="Huo Q.B."/>
            <person name="Li W."/>
            <person name="Chen H.Y."/>
            <person name="Chen S.E."/>
            <person name="Zhou L.G."/>
            <person name="Ni X.B."/>
            <person name="Tian J.H."/>
            <person name="Sheng Y."/>
            <person name="Liu T."/>
            <person name="Pan Y.S."/>
            <person name="Xia L.Y."/>
            <person name="Li J."/>
            <person name="Zhao F."/>
            <person name="Cao W.C."/>
        </authorList>
    </citation>
    <scope>NUCLEOTIDE SEQUENCE</scope>
    <source>
        <strain evidence="3">Rmic-2018</strain>
    </source>
</reference>
<name>A0A9J6EFC3_RHIMP</name>
<feature type="domain" description="3-hydroxyacyl-CoA dehydrogenase NAD binding" evidence="2">
    <location>
        <begin position="1"/>
        <end position="102"/>
    </location>
</feature>
<keyword evidence="4" id="KW-1185">Reference proteome</keyword>
<dbReference type="GO" id="GO:0006635">
    <property type="term" value="P:fatty acid beta-oxidation"/>
    <property type="evidence" value="ECO:0007669"/>
    <property type="project" value="TreeGrafter"/>
</dbReference>
<protein>
    <recommendedName>
        <fullName evidence="2">3-hydroxyacyl-CoA dehydrogenase NAD binding domain-containing protein</fullName>
    </recommendedName>
</protein>
<dbReference type="GO" id="GO:0005739">
    <property type="term" value="C:mitochondrion"/>
    <property type="evidence" value="ECO:0007669"/>
    <property type="project" value="TreeGrafter"/>
</dbReference>
<reference evidence="3" key="2">
    <citation type="submission" date="2021-09" db="EMBL/GenBank/DDBJ databases">
        <authorList>
            <person name="Jia N."/>
            <person name="Wang J."/>
            <person name="Shi W."/>
            <person name="Du L."/>
            <person name="Sun Y."/>
            <person name="Zhan W."/>
            <person name="Jiang J."/>
            <person name="Wang Q."/>
            <person name="Zhang B."/>
            <person name="Ji P."/>
            <person name="Sakyi L.B."/>
            <person name="Cui X."/>
            <person name="Yuan T."/>
            <person name="Jiang B."/>
            <person name="Yang W."/>
            <person name="Lam T.T.-Y."/>
            <person name="Chang Q."/>
            <person name="Ding S."/>
            <person name="Wang X."/>
            <person name="Zhu J."/>
            <person name="Ruan X."/>
            <person name="Zhao L."/>
            <person name="Wei J."/>
            <person name="Que T."/>
            <person name="Du C."/>
            <person name="Cheng J."/>
            <person name="Dai P."/>
            <person name="Han X."/>
            <person name="Huang E."/>
            <person name="Gao Y."/>
            <person name="Liu J."/>
            <person name="Shao H."/>
            <person name="Ye R."/>
            <person name="Li L."/>
            <person name="Wei W."/>
            <person name="Wang X."/>
            <person name="Wang C."/>
            <person name="Huo Q."/>
            <person name="Li W."/>
            <person name="Guo W."/>
            <person name="Chen H."/>
            <person name="Chen S."/>
            <person name="Zhou L."/>
            <person name="Zhou L."/>
            <person name="Ni X."/>
            <person name="Tian J."/>
            <person name="Zhou Y."/>
            <person name="Sheng Y."/>
            <person name="Liu T."/>
            <person name="Pan Y."/>
            <person name="Xia L."/>
            <person name="Li J."/>
            <person name="Zhao F."/>
            <person name="Cao W."/>
        </authorList>
    </citation>
    <scope>NUCLEOTIDE SEQUENCE</scope>
    <source>
        <strain evidence="3">Rmic-2018</strain>
        <tissue evidence="3">Larvae</tissue>
    </source>
</reference>
<evidence type="ECO:0000313" key="3">
    <source>
        <dbReference type="EMBL" id="KAH8032821.1"/>
    </source>
</evidence>
<dbReference type="SUPFAM" id="SSF51735">
    <property type="entry name" value="NAD(P)-binding Rossmann-fold domains"/>
    <property type="match status" value="1"/>
</dbReference>
<proteinExistence type="predicted"/>
<comment type="caution">
    <text evidence="3">The sequence shown here is derived from an EMBL/GenBank/DDBJ whole genome shotgun (WGS) entry which is preliminary data.</text>
</comment>
<evidence type="ECO:0000256" key="1">
    <source>
        <dbReference type="ARBA" id="ARBA00023027"/>
    </source>
</evidence>
<dbReference type="PANTHER" id="PTHR43561">
    <property type="match status" value="1"/>
</dbReference>
<dbReference type="GO" id="GO:0003857">
    <property type="term" value="F:(3S)-3-hydroxyacyl-CoA dehydrogenase (NAD+) activity"/>
    <property type="evidence" value="ECO:0007669"/>
    <property type="project" value="TreeGrafter"/>
</dbReference>
<gene>
    <name evidence="3" type="ORF">HPB51_002248</name>
</gene>
<evidence type="ECO:0000259" key="2">
    <source>
        <dbReference type="Pfam" id="PF02737"/>
    </source>
</evidence>
<dbReference type="PANTHER" id="PTHR43561:SF3">
    <property type="entry name" value="HYDROXYACYL-COENZYME A DEHYDROGENASE, MITOCHONDRIAL"/>
    <property type="match status" value="1"/>
</dbReference>
<sequence>MGAGIAQVASQTGHQVVLVDVSKEVLDKSKARIEESLKRVAKKKFVEDKKAREEFVQKTLSSIALSTSADEAVKNTDLVLEAIVENIDIKKKLFAALDKAAGP</sequence>
<organism evidence="3 4">
    <name type="scientific">Rhipicephalus microplus</name>
    <name type="common">Cattle tick</name>
    <name type="synonym">Boophilus microplus</name>
    <dbReference type="NCBI Taxonomy" id="6941"/>
    <lineage>
        <taxon>Eukaryota</taxon>
        <taxon>Metazoa</taxon>
        <taxon>Ecdysozoa</taxon>
        <taxon>Arthropoda</taxon>
        <taxon>Chelicerata</taxon>
        <taxon>Arachnida</taxon>
        <taxon>Acari</taxon>
        <taxon>Parasitiformes</taxon>
        <taxon>Ixodida</taxon>
        <taxon>Ixodoidea</taxon>
        <taxon>Ixodidae</taxon>
        <taxon>Rhipicephalinae</taxon>
        <taxon>Rhipicephalus</taxon>
        <taxon>Boophilus</taxon>
    </lineage>
</organism>